<dbReference type="AlphaFoldDB" id="A0A409VZR3"/>
<evidence type="ECO:0000313" key="1">
    <source>
        <dbReference type="EMBL" id="PPQ71735.1"/>
    </source>
</evidence>
<keyword evidence="2" id="KW-1185">Reference proteome</keyword>
<gene>
    <name evidence="1" type="ORF">CVT26_007645</name>
</gene>
<reference evidence="1 2" key="1">
    <citation type="journal article" date="2018" name="Evol. Lett.">
        <title>Horizontal gene cluster transfer increased hallucinogenic mushroom diversity.</title>
        <authorList>
            <person name="Reynolds H.T."/>
            <person name="Vijayakumar V."/>
            <person name="Gluck-Thaler E."/>
            <person name="Korotkin H.B."/>
            <person name="Matheny P.B."/>
            <person name="Slot J.C."/>
        </authorList>
    </citation>
    <scope>NUCLEOTIDE SEQUENCE [LARGE SCALE GENOMIC DNA]</scope>
    <source>
        <strain evidence="1 2">SRW20</strain>
    </source>
</reference>
<proteinExistence type="predicted"/>
<organism evidence="1 2">
    <name type="scientific">Gymnopilus dilepis</name>
    <dbReference type="NCBI Taxonomy" id="231916"/>
    <lineage>
        <taxon>Eukaryota</taxon>
        <taxon>Fungi</taxon>
        <taxon>Dikarya</taxon>
        <taxon>Basidiomycota</taxon>
        <taxon>Agaricomycotina</taxon>
        <taxon>Agaricomycetes</taxon>
        <taxon>Agaricomycetidae</taxon>
        <taxon>Agaricales</taxon>
        <taxon>Agaricineae</taxon>
        <taxon>Hymenogastraceae</taxon>
        <taxon>Gymnopilus</taxon>
    </lineage>
</organism>
<evidence type="ECO:0008006" key="3">
    <source>
        <dbReference type="Google" id="ProtNLM"/>
    </source>
</evidence>
<dbReference type="EMBL" id="NHYE01005490">
    <property type="protein sequence ID" value="PPQ71735.1"/>
    <property type="molecule type" value="Genomic_DNA"/>
</dbReference>
<evidence type="ECO:0000313" key="2">
    <source>
        <dbReference type="Proteomes" id="UP000284706"/>
    </source>
</evidence>
<sequence>MPQNDHLLLSRLQALAYRPPLFLSHLGASHPRDELTSMKYEGVEEILSRSRDAPLWVGGMITAERKFSDKRQFIIQSVIGANWERIQYFKVSAQFDVRQHDWRRAPIGACEFQSVFERAAPILRSFDFEEMYGRNFAELFAGERMNFFNDNAPHLRYFSAACLPTSSSAPWLGQLRHFGTSVNDVADIMPYLPSMLALESFTAENITFEEVFRRAPPPQLTDLKLERICIEGYFINVCPPLLTGTYFRDGCSVILDMDCNYQIREARGHDYLWSALEGARSSICSSFDRFAKVHRFNVQIVKFELSKTLFFFGCRTHLLDNLGNPIEFRIRIENQCQPFSGRTHEVFRAIVDHCNSTLEPITSLVIDFPAQSYPSDWEGIRTYVSTYISFFSSVKHLTLTEATLHCVLAYSANNVAFPVLETLTMTAFDYPQPQSAEGPLLSVLQFLRDRSLLGTPIKDFIYHESKDLPDMKDLYGIAGLSVRGVAHGM</sequence>
<comment type="caution">
    <text evidence="1">The sequence shown here is derived from an EMBL/GenBank/DDBJ whole genome shotgun (WGS) entry which is preliminary data.</text>
</comment>
<accession>A0A409VZR3</accession>
<dbReference type="Proteomes" id="UP000284706">
    <property type="component" value="Unassembled WGS sequence"/>
</dbReference>
<name>A0A409VZR3_9AGAR</name>
<dbReference type="InParanoid" id="A0A409VZR3"/>
<protein>
    <recommendedName>
        <fullName evidence="3">F-box domain-containing protein</fullName>
    </recommendedName>
</protein>